<dbReference type="Proteomes" id="UP000215086">
    <property type="component" value="Chromosome"/>
</dbReference>
<feature type="signal peptide" evidence="8">
    <location>
        <begin position="1"/>
        <end position="22"/>
    </location>
</feature>
<protein>
    <submittedName>
        <fullName evidence="10">Choline-sulfatase</fullName>
        <ecNumber evidence="10">3.1.6.6</ecNumber>
    </submittedName>
</protein>
<evidence type="ECO:0000313" key="10">
    <source>
        <dbReference type="EMBL" id="ASV73844.1"/>
    </source>
</evidence>
<feature type="domain" description="Sulfatase N-terminal" evidence="9">
    <location>
        <begin position="34"/>
        <end position="385"/>
    </location>
</feature>
<evidence type="ECO:0000256" key="6">
    <source>
        <dbReference type="ARBA" id="ARBA00022837"/>
    </source>
</evidence>
<comment type="cofactor">
    <cofactor evidence="1">
        <name>Ca(2+)</name>
        <dbReference type="ChEBI" id="CHEBI:29108"/>
    </cofactor>
</comment>
<accession>A0A286RD02</accession>
<organism evidence="10 11">
    <name type="scientific">Thermogutta terrifontis</name>
    <dbReference type="NCBI Taxonomy" id="1331910"/>
    <lineage>
        <taxon>Bacteria</taxon>
        <taxon>Pseudomonadati</taxon>
        <taxon>Planctomycetota</taxon>
        <taxon>Planctomycetia</taxon>
        <taxon>Pirellulales</taxon>
        <taxon>Thermoguttaceae</taxon>
        <taxon>Thermogutta</taxon>
    </lineage>
</organism>
<keyword evidence="11" id="KW-1185">Reference proteome</keyword>
<dbReference type="InterPro" id="IPR000917">
    <property type="entry name" value="Sulfatase_N"/>
</dbReference>
<feature type="chain" id="PRO_5012628860" evidence="8">
    <location>
        <begin position="23"/>
        <end position="643"/>
    </location>
</feature>
<gene>
    <name evidence="10" type="ORF">THTE_1242</name>
</gene>
<reference evidence="10 11" key="1">
    <citation type="journal article" name="Front. Microbiol.">
        <title>Sugar Metabolism of the First Thermophilic Planctomycete Thermogutta terrifontis: Comparative Genomic and Transcriptomic Approaches.</title>
        <authorList>
            <person name="Elcheninov A.G."/>
            <person name="Menzel P."/>
            <person name="Gudbergsdottir S.R."/>
            <person name="Slesarev A.I."/>
            <person name="Kadnikov V.V."/>
            <person name="Krogh A."/>
            <person name="Bonch-Osmolovskaya E.A."/>
            <person name="Peng X."/>
            <person name="Kublanov I.V."/>
        </authorList>
    </citation>
    <scope>NUCLEOTIDE SEQUENCE [LARGE SCALE GENOMIC DNA]</scope>
    <source>
        <strain evidence="10 11">R1</strain>
    </source>
</reference>
<dbReference type="GO" id="GO:0046872">
    <property type="term" value="F:metal ion binding"/>
    <property type="evidence" value="ECO:0007669"/>
    <property type="project" value="UniProtKB-KW"/>
</dbReference>
<dbReference type="AlphaFoldDB" id="A0A286RD02"/>
<evidence type="ECO:0000256" key="2">
    <source>
        <dbReference type="ARBA" id="ARBA00008779"/>
    </source>
</evidence>
<dbReference type="CDD" id="cd16144">
    <property type="entry name" value="ARS_like"/>
    <property type="match status" value="1"/>
</dbReference>
<feature type="region of interest" description="Disordered" evidence="7">
    <location>
        <begin position="310"/>
        <end position="331"/>
    </location>
</feature>
<evidence type="ECO:0000256" key="7">
    <source>
        <dbReference type="SAM" id="MobiDB-lite"/>
    </source>
</evidence>
<dbReference type="PANTHER" id="PTHR42693:SF42">
    <property type="entry name" value="ARYLSULFATASE G"/>
    <property type="match status" value="1"/>
</dbReference>
<keyword evidence="6" id="KW-0106">Calcium</keyword>
<evidence type="ECO:0000256" key="4">
    <source>
        <dbReference type="ARBA" id="ARBA00022729"/>
    </source>
</evidence>
<comment type="similarity">
    <text evidence="2">Belongs to the sulfatase family.</text>
</comment>
<dbReference type="InterPro" id="IPR024607">
    <property type="entry name" value="Sulfatase_CS"/>
</dbReference>
<evidence type="ECO:0000313" key="11">
    <source>
        <dbReference type="Proteomes" id="UP000215086"/>
    </source>
</evidence>
<dbReference type="Gene3D" id="3.40.720.10">
    <property type="entry name" value="Alkaline Phosphatase, subunit A"/>
    <property type="match status" value="1"/>
</dbReference>
<dbReference type="GO" id="GO:0047753">
    <property type="term" value="F:choline-sulfatase activity"/>
    <property type="evidence" value="ECO:0007669"/>
    <property type="project" value="UniProtKB-EC"/>
</dbReference>
<dbReference type="GO" id="GO:0004065">
    <property type="term" value="F:arylsulfatase activity"/>
    <property type="evidence" value="ECO:0007669"/>
    <property type="project" value="TreeGrafter"/>
</dbReference>
<dbReference type="InterPro" id="IPR050738">
    <property type="entry name" value="Sulfatase"/>
</dbReference>
<dbReference type="EMBL" id="CP018477">
    <property type="protein sequence ID" value="ASV73844.1"/>
    <property type="molecule type" value="Genomic_DNA"/>
</dbReference>
<evidence type="ECO:0000256" key="1">
    <source>
        <dbReference type="ARBA" id="ARBA00001913"/>
    </source>
</evidence>
<dbReference type="PANTHER" id="PTHR42693">
    <property type="entry name" value="ARYLSULFATASE FAMILY MEMBER"/>
    <property type="match status" value="1"/>
</dbReference>
<keyword evidence="4 8" id="KW-0732">Signal</keyword>
<keyword evidence="5 10" id="KW-0378">Hydrolase</keyword>
<dbReference type="Gene3D" id="3.30.1120.10">
    <property type="match status" value="1"/>
</dbReference>
<evidence type="ECO:0000256" key="8">
    <source>
        <dbReference type="SAM" id="SignalP"/>
    </source>
</evidence>
<evidence type="ECO:0000256" key="3">
    <source>
        <dbReference type="ARBA" id="ARBA00022723"/>
    </source>
</evidence>
<dbReference type="SUPFAM" id="SSF53649">
    <property type="entry name" value="Alkaline phosphatase-like"/>
    <property type="match status" value="1"/>
</dbReference>
<dbReference type="KEGG" id="ttf:THTE_1242"/>
<evidence type="ECO:0000259" key="9">
    <source>
        <dbReference type="Pfam" id="PF00884"/>
    </source>
</evidence>
<dbReference type="InterPro" id="IPR017850">
    <property type="entry name" value="Alkaline_phosphatase_core_sf"/>
</dbReference>
<name>A0A286RD02_9BACT</name>
<dbReference type="Pfam" id="PF00884">
    <property type="entry name" value="Sulfatase"/>
    <property type="match status" value="1"/>
</dbReference>
<dbReference type="PROSITE" id="PS00523">
    <property type="entry name" value="SULFATASE_1"/>
    <property type="match status" value="1"/>
</dbReference>
<sequence length="643" mass="71377">MNRILIFSVTLLSISHLLAASAESPTPPPSSRRPNVVFILADDLGWRDLGVYGSTYHETPNVDRLAARGLRFTQAYAANPLCSPTRASILTGLYPARIGITAPVCHLPQEILEKGLTAPQPHVRVQVANSLTRLKPEYTTLAEVLRDAGYVTAHFGKWHLGHSGPYEPKDQGFQFDFPHTPQVPGPGGGYLAPWKFIKDPTIQGAPGEHIEDRMSTEAARFIRNNKDRPFYLNYWCFSVHSPWSAKPELVEYFRQKADPNSSQRNPVYAAMVKSLDDAVGRIVAAIDECGLADQTIVIFFSDNGRFAYPPRRENNRGVETQPPGYADIPATSNLPLRSGKASIYEGGTRVPLIVIWPGHTQPGTVTDSLFSSVDFFPTILEMCGIDHSGYRVDGISQVAALEGKGSPRKEVFCHFPHGSENQARNIPGFLPSAYLREGDWKLIRFFAANSDGTDRFELYNLADDIGESHNLADKYPERVAALRVKLEKYLADTEAVIPRQNPDYRGDVPTQDPLLGWKARNCQAEIRDGKLHLSATAGSPFLGFSVGRQHGPLQVAFHLKVLRTDGTHQDKSAGKVEWLPPSGERPAPVPYEMTSAGPQTVVAEVPWTQFIGIVRIYLPEGCREAEVDWIELTWQGQKKRFDF</sequence>
<evidence type="ECO:0000256" key="5">
    <source>
        <dbReference type="ARBA" id="ARBA00022801"/>
    </source>
</evidence>
<proteinExistence type="inferred from homology"/>
<dbReference type="RefSeq" id="WP_095414328.1">
    <property type="nucleotide sequence ID" value="NZ_CP018477.1"/>
</dbReference>
<keyword evidence="3" id="KW-0479">Metal-binding</keyword>
<dbReference type="OrthoDB" id="9783154at2"/>
<dbReference type="EC" id="3.1.6.6" evidence="10"/>